<keyword evidence="3" id="KW-1185">Reference proteome</keyword>
<dbReference type="CDD" id="cd02947">
    <property type="entry name" value="TRX_family"/>
    <property type="match status" value="1"/>
</dbReference>
<dbReference type="Proteomes" id="UP001178662">
    <property type="component" value="Chromosome"/>
</dbReference>
<dbReference type="AlphaFoldDB" id="A0AA95F0I8"/>
<dbReference type="SUPFAM" id="SSF52833">
    <property type="entry name" value="Thioredoxin-like"/>
    <property type="match status" value="1"/>
</dbReference>
<gene>
    <name evidence="2" type="ORF">P0Y55_05100</name>
</gene>
<protein>
    <submittedName>
        <fullName evidence="2">Thioredoxin family protein</fullName>
    </submittedName>
</protein>
<name>A0AA95F0I8_9BACL</name>
<dbReference type="PROSITE" id="PS00194">
    <property type="entry name" value="THIOREDOXIN_1"/>
    <property type="match status" value="1"/>
</dbReference>
<accession>A0AA95F0I8</accession>
<dbReference type="InterPro" id="IPR017937">
    <property type="entry name" value="Thioredoxin_CS"/>
</dbReference>
<evidence type="ECO:0000313" key="2">
    <source>
        <dbReference type="EMBL" id="WEK55437.1"/>
    </source>
</evidence>
<dbReference type="Pfam" id="PF00085">
    <property type="entry name" value="Thioredoxin"/>
    <property type="match status" value="1"/>
</dbReference>
<organism evidence="2 3">
    <name type="scientific">Candidatus Cohnella colombiensis</name>
    <dbReference type="NCBI Taxonomy" id="3121368"/>
    <lineage>
        <taxon>Bacteria</taxon>
        <taxon>Bacillati</taxon>
        <taxon>Bacillota</taxon>
        <taxon>Bacilli</taxon>
        <taxon>Bacillales</taxon>
        <taxon>Paenibacillaceae</taxon>
        <taxon>Cohnella</taxon>
    </lineage>
</organism>
<evidence type="ECO:0000259" key="1">
    <source>
        <dbReference type="Pfam" id="PF00085"/>
    </source>
</evidence>
<dbReference type="InterPro" id="IPR036249">
    <property type="entry name" value="Thioredoxin-like_sf"/>
</dbReference>
<sequence>MNAKKIGIFAGMLAVLIILLLSLQFFEKNTVYGVPPNKLNSETKKLLKDENYNNIILPDTLNAKIENKESFFVYYFSATCPHCLFTTPLLKPVADELGINLHQFNLLEYKQYLRAMNISVTPTLVYYKDGVEIKRLEGGLKESETTVGYSLNDFRDFFNEYKPQGND</sequence>
<proteinExistence type="predicted"/>
<reference evidence="2" key="1">
    <citation type="submission" date="2023-03" db="EMBL/GenBank/DDBJ databases">
        <title>Andean soil-derived lignocellulolytic bacterial consortium as a source of novel taxa and putative plastic-active enzymes.</title>
        <authorList>
            <person name="Diaz-Garcia L."/>
            <person name="Chuvochina M."/>
            <person name="Feuerriegel G."/>
            <person name="Bunk B."/>
            <person name="Sproer C."/>
            <person name="Streit W.R."/>
            <person name="Rodriguez L.M."/>
            <person name="Overmann J."/>
            <person name="Jimenez D.J."/>
        </authorList>
    </citation>
    <scope>NUCLEOTIDE SEQUENCE</scope>
    <source>
        <strain evidence="2">MAG 2441</strain>
    </source>
</reference>
<dbReference type="EMBL" id="CP119317">
    <property type="protein sequence ID" value="WEK55437.1"/>
    <property type="molecule type" value="Genomic_DNA"/>
</dbReference>
<feature type="domain" description="Thioredoxin" evidence="1">
    <location>
        <begin position="59"/>
        <end position="142"/>
    </location>
</feature>
<dbReference type="InterPro" id="IPR013766">
    <property type="entry name" value="Thioredoxin_domain"/>
</dbReference>
<evidence type="ECO:0000313" key="3">
    <source>
        <dbReference type="Proteomes" id="UP001178662"/>
    </source>
</evidence>
<dbReference type="Gene3D" id="3.40.30.10">
    <property type="entry name" value="Glutaredoxin"/>
    <property type="match status" value="1"/>
</dbReference>